<dbReference type="GO" id="GO:0044843">
    <property type="term" value="P:cell cycle G1/S phase transition"/>
    <property type="evidence" value="ECO:0007669"/>
    <property type="project" value="UniProtKB-ARBA"/>
</dbReference>
<dbReference type="InterPro" id="IPR013763">
    <property type="entry name" value="Cyclin-like_dom"/>
</dbReference>
<dbReference type="Proteomes" id="UP000279236">
    <property type="component" value="Unassembled WGS sequence"/>
</dbReference>
<keyword evidence="9" id="KW-1185">Reference proteome</keyword>
<comment type="similarity">
    <text evidence="1 5">Belongs to the cyclin family.</text>
</comment>
<dbReference type="SMART" id="SM01332">
    <property type="entry name" value="Cyclin_C"/>
    <property type="match status" value="1"/>
</dbReference>
<keyword evidence="3 5" id="KW-0195">Cyclin</keyword>
<name>A0A427XQZ2_9TREE</name>
<dbReference type="FunFam" id="1.10.472.10:FF:000010">
    <property type="entry name" value="G1/S-specific cyclin Cln1"/>
    <property type="match status" value="1"/>
</dbReference>
<evidence type="ECO:0000259" key="6">
    <source>
        <dbReference type="SMART" id="SM00385"/>
    </source>
</evidence>
<evidence type="ECO:0000256" key="5">
    <source>
        <dbReference type="RuleBase" id="RU000383"/>
    </source>
</evidence>
<evidence type="ECO:0000256" key="3">
    <source>
        <dbReference type="ARBA" id="ARBA00023127"/>
    </source>
</evidence>
<dbReference type="Pfam" id="PF00134">
    <property type="entry name" value="Cyclin_N"/>
    <property type="match status" value="1"/>
</dbReference>
<dbReference type="InterPro" id="IPR006671">
    <property type="entry name" value="Cyclin_N"/>
</dbReference>
<evidence type="ECO:0000256" key="4">
    <source>
        <dbReference type="ARBA" id="ARBA00023306"/>
    </source>
</evidence>
<gene>
    <name evidence="8" type="ORF">EHS24_008721</name>
</gene>
<keyword evidence="4" id="KW-0131">Cell cycle</keyword>
<dbReference type="EMBL" id="RSCE01000007">
    <property type="protein sequence ID" value="RSH81279.1"/>
    <property type="molecule type" value="Genomic_DNA"/>
</dbReference>
<proteinExistence type="inferred from homology"/>
<dbReference type="PANTHER" id="PTHR10177">
    <property type="entry name" value="CYCLINS"/>
    <property type="match status" value="1"/>
</dbReference>
<dbReference type="PROSITE" id="PS00292">
    <property type="entry name" value="CYCLINS"/>
    <property type="match status" value="1"/>
</dbReference>
<dbReference type="InterPro" id="IPR036915">
    <property type="entry name" value="Cyclin-like_sf"/>
</dbReference>
<evidence type="ECO:0000259" key="7">
    <source>
        <dbReference type="SMART" id="SM01332"/>
    </source>
</evidence>
<protein>
    <submittedName>
        <fullName evidence="8">Uncharacterized protein</fullName>
    </submittedName>
</protein>
<dbReference type="InterPro" id="IPR004367">
    <property type="entry name" value="Cyclin_C-dom"/>
</dbReference>
<dbReference type="AlphaFoldDB" id="A0A427XQZ2"/>
<dbReference type="OrthoDB" id="5590282at2759"/>
<dbReference type="CDD" id="cd20537">
    <property type="entry name" value="CYCLIN_CCNO-like_rpt2"/>
    <property type="match status" value="1"/>
</dbReference>
<keyword evidence="2" id="KW-0132">Cell division</keyword>
<dbReference type="GeneID" id="39593264"/>
<feature type="domain" description="Cyclin C-terminal" evidence="7">
    <location>
        <begin position="207"/>
        <end position="326"/>
    </location>
</feature>
<dbReference type="InterPro" id="IPR039361">
    <property type="entry name" value="Cyclin"/>
</dbReference>
<comment type="caution">
    <text evidence="8">The sequence shown here is derived from an EMBL/GenBank/DDBJ whole genome shotgun (WGS) entry which is preliminary data.</text>
</comment>
<dbReference type="Pfam" id="PF02984">
    <property type="entry name" value="Cyclin_C"/>
    <property type="match status" value="1"/>
</dbReference>
<sequence length="463" mass="52564">MPPAPSNKFVRLSKDDGWNARKRSVSPANLARASSSSSRRLVATSSLTLSPESECEQPFVPQRSDDGLYYETEYRDEIIKWMLEMETQTQPSTDLIDQQPEIEWHMRPFLIDFIVEMHEQWRLRPEVLYLAVNIVDRYCSRRVVYRRHYQLIGCAALLIASKFEDSKDRVPPIRELFDVCCESYEPSSFVQMESHMLNTIHWVLGHPTTEAWLRYFVKSPSVTQSEDARVQNTARFIMELSLFHRQFVDARPSVVAWGALSLARFICGKRRRPAPEWFTATDLQLAADVTNQFDDMFHDRLDRVSEIIIRKYSIPHYQRASTIVREFYLSGRRFKVYPELPLTPFTPVPSTPGLTSSSWSSRRMAAVSPGSTVSCASSDAGDEPMTPISSQLGVVGVVAAVPAIDYVSAKENMPPAGEERLAKRSMPPPAVPSRPALHTIHSSSYMTASLGVPTNRSIRRLSN</sequence>
<dbReference type="SMART" id="SM00385">
    <property type="entry name" value="CYCLIN"/>
    <property type="match status" value="2"/>
</dbReference>
<organism evidence="8 9">
    <name type="scientific">Apiotrichum porosum</name>
    <dbReference type="NCBI Taxonomy" id="105984"/>
    <lineage>
        <taxon>Eukaryota</taxon>
        <taxon>Fungi</taxon>
        <taxon>Dikarya</taxon>
        <taxon>Basidiomycota</taxon>
        <taxon>Agaricomycotina</taxon>
        <taxon>Tremellomycetes</taxon>
        <taxon>Trichosporonales</taxon>
        <taxon>Trichosporonaceae</taxon>
        <taxon>Apiotrichum</taxon>
    </lineage>
</organism>
<accession>A0A427XQZ2</accession>
<dbReference type="GO" id="GO:0051726">
    <property type="term" value="P:regulation of cell cycle"/>
    <property type="evidence" value="ECO:0007669"/>
    <property type="project" value="UniProtKB-ARBA"/>
</dbReference>
<evidence type="ECO:0000313" key="9">
    <source>
        <dbReference type="Proteomes" id="UP000279236"/>
    </source>
</evidence>
<feature type="domain" description="Cyclin-like" evidence="6">
    <location>
        <begin position="211"/>
        <end position="298"/>
    </location>
</feature>
<dbReference type="GO" id="GO:0051301">
    <property type="term" value="P:cell division"/>
    <property type="evidence" value="ECO:0007669"/>
    <property type="project" value="UniProtKB-KW"/>
</dbReference>
<feature type="domain" description="Cyclin-like" evidence="6">
    <location>
        <begin position="112"/>
        <end position="198"/>
    </location>
</feature>
<evidence type="ECO:0000256" key="2">
    <source>
        <dbReference type="ARBA" id="ARBA00022618"/>
    </source>
</evidence>
<evidence type="ECO:0000256" key="1">
    <source>
        <dbReference type="ARBA" id="ARBA00008742"/>
    </source>
</evidence>
<dbReference type="GO" id="GO:0019887">
    <property type="term" value="F:protein kinase regulator activity"/>
    <property type="evidence" value="ECO:0007669"/>
    <property type="project" value="UniProtKB-ARBA"/>
</dbReference>
<dbReference type="RefSeq" id="XP_028475998.1">
    <property type="nucleotide sequence ID" value="XM_028624024.1"/>
</dbReference>
<reference evidence="8 9" key="1">
    <citation type="submission" date="2018-11" db="EMBL/GenBank/DDBJ databases">
        <title>Genome sequence of Apiotrichum porosum DSM 27194.</title>
        <authorList>
            <person name="Aliyu H."/>
            <person name="Gorte O."/>
            <person name="Ochsenreither K."/>
        </authorList>
    </citation>
    <scope>NUCLEOTIDE SEQUENCE [LARGE SCALE GENOMIC DNA]</scope>
    <source>
        <strain evidence="8 9">DSM 27194</strain>
    </source>
</reference>
<dbReference type="InterPro" id="IPR048258">
    <property type="entry name" value="Cyclins_cyclin-box"/>
</dbReference>
<dbReference type="STRING" id="105984.A0A427XQZ2"/>
<evidence type="ECO:0000313" key="8">
    <source>
        <dbReference type="EMBL" id="RSH81279.1"/>
    </source>
</evidence>
<dbReference type="Gene3D" id="1.10.472.10">
    <property type="entry name" value="Cyclin-like"/>
    <property type="match status" value="2"/>
</dbReference>
<dbReference type="SUPFAM" id="SSF47954">
    <property type="entry name" value="Cyclin-like"/>
    <property type="match status" value="2"/>
</dbReference>